<evidence type="ECO:0000259" key="3">
    <source>
        <dbReference type="SMART" id="SM00642"/>
    </source>
</evidence>
<dbReference type="EMBL" id="JANCYW010000014">
    <property type="protein sequence ID" value="KAK4537761.1"/>
    <property type="molecule type" value="Genomic_DNA"/>
</dbReference>
<protein>
    <recommendedName>
        <fullName evidence="3">Glycosyl hydrolase family 13 catalytic domain-containing protein</fullName>
    </recommendedName>
</protein>
<proteinExistence type="inferred from homology"/>
<feature type="domain" description="Glycosyl hydrolase family 13 catalytic" evidence="3">
    <location>
        <begin position="399"/>
        <end position="815"/>
    </location>
</feature>
<evidence type="ECO:0000313" key="5">
    <source>
        <dbReference type="Proteomes" id="UP001301350"/>
    </source>
</evidence>
<dbReference type="SMART" id="SM00642">
    <property type="entry name" value="Aamy"/>
    <property type="match status" value="1"/>
</dbReference>
<dbReference type="InterPro" id="IPR013780">
    <property type="entry name" value="Glyco_hydro_b"/>
</dbReference>
<organism evidence="4 5">
    <name type="scientific">Cyanidium caldarium</name>
    <name type="common">Red alga</name>
    <dbReference type="NCBI Taxonomy" id="2771"/>
    <lineage>
        <taxon>Eukaryota</taxon>
        <taxon>Rhodophyta</taxon>
        <taxon>Bangiophyceae</taxon>
        <taxon>Cyanidiales</taxon>
        <taxon>Cyanidiaceae</taxon>
        <taxon>Cyanidium</taxon>
    </lineage>
</organism>
<dbReference type="InterPro" id="IPR014756">
    <property type="entry name" value="Ig_E-set"/>
</dbReference>
<dbReference type="SUPFAM" id="SSF51445">
    <property type="entry name" value="(Trans)glycosidases"/>
    <property type="match status" value="1"/>
</dbReference>
<comment type="similarity">
    <text evidence="1">Belongs to the glycosyl hydrolase 13 family.</text>
</comment>
<dbReference type="InterPro" id="IPR017853">
    <property type="entry name" value="GH"/>
</dbReference>
<sequence>MHRVRSRASFSNKWAEDLVQVPPGLELDDEALRRLERQRRLEGERARHDHGNVALSISRRLAEWAPPGGLVTSRSLSALLPGDAQWAGRAEFGRGGVAAQGLAERVSRRDERLVQGLAVRRGHPLPYGVTLTPEGTNFAIFAMEEESVALLLYPVAMSVDGTPRRLPWRMRRGHRGPTTTAAPVVAPTAVLKPVAMLSPMQQQLYGMTARHELHRSVSSPVPSLSGHEDTDDDDRYDDVHSSGEDTSGTPRADSAEADDGDSASVRDGALRREDSYVSPLRSETVASIDSRATRPTVDTSRPIVIELDPLVHRTGQVWHVQIAPNVEHYGYAWRIGRTPTRWGSNVALDPYAKCLYAPTVAQYHYDAAPYRPVCGVPGIGELDFDWDGVLPPLHHFKDLIIYEMHVRGLTVNTDSPSAGTFLGVIDAIPYLQSLGINAVELMPACEFNENEWDLKNPLTGEQLCQYWGYSPVALFAPMTRYATAPLADAVRQFKLMVRELHRAGIEVIVDVVFNHTAEFGEDGPPPRFYHFKALAPHTYYLFDKQGGFANYSGCGNTLNANHVATAEFVHECVRYWALEMGVDGFRFDLAAALCRDTEGQPMAAPPLIERLSLDPCLRHLKLIAEPWDLGQYLVGHFPHYGCWAEWNGRYRDTVRRFIGGEPHLVGDFATRLCGSEDLYANGRQPWHSINFVTAHDGFTLYDLVAYAQKHNEGNGEGNQDGESHNNSNNCGFEGDGTRDEQVYRLRQKQMRNFFVALLLSVGTPMLLMGDEYGHSRGGNNNAWCQDNALNHFDWAAAGRDDRGLLRFVRLLIRFRRSHAFLNRYQFVTRTDVQWVHADWHEAYNYLVMRLVDGERSDDVLVGFNAGAERRTVSMPPLPDGRKWVRVVDTNLTPPADIADGNPVSTKIDSTYVMQPWSALVLQSRRPGMSAVNLHQMVE</sequence>
<evidence type="ECO:0000313" key="4">
    <source>
        <dbReference type="EMBL" id="KAK4537761.1"/>
    </source>
</evidence>
<dbReference type="GO" id="GO:0005975">
    <property type="term" value="P:carbohydrate metabolic process"/>
    <property type="evidence" value="ECO:0007669"/>
    <property type="project" value="InterPro"/>
</dbReference>
<dbReference type="Gene3D" id="2.60.40.1180">
    <property type="entry name" value="Golgi alpha-mannosidase II"/>
    <property type="match status" value="1"/>
</dbReference>
<comment type="caution">
    <text evidence="4">The sequence shown here is derived from an EMBL/GenBank/DDBJ whole genome shotgun (WGS) entry which is preliminary data.</text>
</comment>
<accession>A0AAV9J0F0</accession>
<dbReference type="Gene3D" id="3.20.20.80">
    <property type="entry name" value="Glycosidases"/>
    <property type="match status" value="1"/>
</dbReference>
<dbReference type="SUPFAM" id="SSF81296">
    <property type="entry name" value="E set domains"/>
    <property type="match status" value="1"/>
</dbReference>
<feature type="region of interest" description="Disordered" evidence="2">
    <location>
        <begin position="213"/>
        <end position="276"/>
    </location>
</feature>
<dbReference type="PANTHER" id="PTHR43002">
    <property type="entry name" value="GLYCOGEN DEBRANCHING ENZYME"/>
    <property type="match status" value="1"/>
</dbReference>
<dbReference type="InterPro" id="IPR006047">
    <property type="entry name" value="GH13_cat_dom"/>
</dbReference>
<feature type="region of interest" description="Disordered" evidence="2">
    <location>
        <begin position="711"/>
        <end position="733"/>
    </location>
</feature>
<dbReference type="CDD" id="cd11326">
    <property type="entry name" value="AmyAc_Glg_debranch"/>
    <property type="match status" value="1"/>
</dbReference>
<reference evidence="4 5" key="1">
    <citation type="submission" date="2022-07" db="EMBL/GenBank/DDBJ databases">
        <title>Genome-wide signatures of adaptation to extreme environments.</title>
        <authorList>
            <person name="Cho C.H."/>
            <person name="Yoon H.S."/>
        </authorList>
    </citation>
    <scope>NUCLEOTIDE SEQUENCE [LARGE SCALE GENOMIC DNA]</scope>
    <source>
        <strain evidence="4 5">DBV 063 E5</strain>
    </source>
</reference>
<keyword evidence="5" id="KW-1185">Reference proteome</keyword>
<dbReference type="SUPFAM" id="SSF51011">
    <property type="entry name" value="Glycosyl hydrolase domain"/>
    <property type="match status" value="1"/>
</dbReference>
<dbReference type="Gene3D" id="2.60.40.10">
    <property type="entry name" value="Immunoglobulins"/>
    <property type="match status" value="1"/>
</dbReference>
<dbReference type="Pfam" id="PF00128">
    <property type="entry name" value="Alpha-amylase"/>
    <property type="match status" value="1"/>
</dbReference>
<dbReference type="Proteomes" id="UP001301350">
    <property type="component" value="Unassembled WGS sequence"/>
</dbReference>
<evidence type="ECO:0000256" key="1">
    <source>
        <dbReference type="ARBA" id="ARBA00008061"/>
    </source>
</evidence>
<evidence type="ECO:0000256" key="2">
    <source>
        <dbReference type="SAM" id="MobiDB-lite"/>
    </source>
</evidence>
<name>A0AAV9J0F0_CYACA</name>
<dbReference type="AlphaFoldDB" id="A0AAV9J0F0"/>
<dbReference type="InterPro" id="IPR013783">
    <property type="entry name" value="Ig-like_fold"/>
</dbReference>
<gene>
    <name evidence="4" type="ORF">CDCA_CDCA14G3786</name>
</gene>